<evidence type="ECO:0000313" key="2">
    <source>
        <dbReference type="EMBL" id="GAX20417.1"/>
    </source>
</evidence>
<organism evidence="2 3">
    <name type="scientific">Fistulifera solaris</name>
    <name type="common">Oleaginous diatom</name>
    <dbReference type="NCBI Taxonomy" id="1519565"/>
    <lineage>
        <taxon>Eukaryota</taxon>
        <taxon>Sar</taxon>
        <taxon>Stramenopiles</taxon>
        <taxon>Ochrophyta</taxon>
        <taxon>Bacillariophyta</taxon>
        <taxon>Bacillariophyceae</taxon>
        <taxon>Bacillariophycidae</taxon>
        <taxon>Naviculales</taxon>
        <taxon>Naviculaceae</taxon>
        <taxon>Fistulifera</taxon>
    </lineage>
</organism>
<proteinExistence type="predicted"/>
<protein>
    <submittedName>
        <fullName evidence="2">Uncharacterized protein</fullName>
    </submittedName>
</protein>
<sequence length="194" mass="22008">MTYTIKRLREEGHFRLRNLDGVESLDVFWAEALKVERLYIEDTGVYAAPTKTKPSEREFVGLKCHDFSTELQFVGKLDDISSLRSVTFRVLCLPETDNTKTMSFSKNSYNPGEPPERARSTDSHTCGVAPSFVLIRRDGSNSGICPSTAINRSSLYLMGNFKLNFSTVDSLIRAEPLWNGWRTETHQKFSIISI</sequence>
<dbReference type="Proteomes" id="UP000198406">
    <property type="component" value="Unassembled WGS sequence"/>
</dbReference>
<dbReference type="EMBL" id="BDSP01000147">
    <property type="protein sequence ID" value="GAX20417.1"/>
    <property type="molecule type" value="Genomic_DNA"/>
</dbReference>
<name>A0A1Z5K2B8_FISSO</name>
<dbReference type="AlphaFoldDB" id="A0A1Z5K2B8"/>
<comment type="caution">
    <text evidence="2">The sequence shown here is derived from an EMBL/GenBank/DDBJ whole genome shotgun (WGS) entry which is preliminary data.</text>
</comment>
<evidence type="ECO:0000313" key="3">
    <source>
        <dbReference type="Proteomes" id="UP000198406"/>
    </source>
</evidence>
<keyword evidence="3" id="KW-1185">Reference proteome</keyword>
<evidence type="ECO:0000256" key="1">
    <source>
        <dbReference type="SAM" id="MobiDB-lite"/>
    </source>
</evidence>
<gene>
    <name evidence="2" type="ORF">FisN_9Hu142</name>
</gene>
<accession>A0A1Z5K2B8</accession>
<dbReference type="InParanoid" id="A0A1Z5K2B8"/>
<reference evidence="2 3" key="1">
    <citation type="journal article" date="2015" name="Plant Cell">
        <title>Oil accumulation by the oleaginous diatom Fistulifera solaris as revealed by the genome and transcriptome.</title>
        <authorList>
            <person name="Tanaka T."/>
            <person name="Maeda Y."/>
            <person name="Veluchamy A."/>
            <person name="Tanaka M."/>
            <person name="Abida H."/>
            <person name="Marechal E."/>
            <person name="Bowler C."/>
            <person name="Muto M."/>
            <person name="Sunaga Y."/>
            <person name="Tanaka M."/>
            <person name="Yoshino T."/>
            <person name="Taniguchi T."/>
            <person name="Fukuda Y."/>
            <person name="Nemoto M."/>
            <person name="Matsumoto M."/>
            <person name="Wong P.S."/>
            <person name="Aburatani S."/>
            <person name="Fujibuchi W."/>
        </authorList>
    </citation>
    <scope>NUCLEOTIDE SEQUENCE [LARGE SCALE GENOMIC DNA]</scope>
    <source>
        <strain evidence="2 3">JPCC DA0580</strain>
    </source>
</reference>
<feature type="region of interest" description="Disordered" evidence="1">
    <location>
        <begin position="103"/>
        <end position="124"/>
    </location>
</feature>